<dbReference type="AlphaFoldDB" id="A0A225AU98"/>
<comment type="caution">
    <text evidence="2">The sequence shown here is derived from an EMBL/GenBank/DDBJ whole genome shotgun (WGS) entry which is preliminary data.</text>
</comment>
<name>A0A225AU98_TALAT</name>
<dbReference type="Proteomes" id="UP000214365">
    <property type="component" value="Unassembled WGS sequence"/>
</dbReference>
<gene>
    <name evidence="2" type="ORF">UA08_00461</name>
</gene>
<dbReference type="STRING" id="1441469.A0A225AU98"/>
<proteinExistence type="predicted"/>
<dbReference type="EMBL" id="LFMY01000001">
    <property type="protein sequence ID" value="OKL64510.1"/>
    <property type="molecule type" value="Genomic_DNA"/>
</dbReference>
<evidence type="ECO:0000256" key="1">
    <source>
        <dbReference type="SAM" id="MobiDB-lite"/>
    </source>
</evidence>
<dbReference type="GeneID" id="31000216"/>
<feature type="compositionally biased region" description="Basic and acidic residues" evidence="1">
    <location>
        <begin position="268"/>
        <end position="283"/>
    </location>
</feature>
<protein>
    <submittedName>
        <fullName evidence="2">Uncharacterized protein</fullName>
    </submittedName>
</protein>
<evidence type="ECO:0000313" key="2">
    <source>
        <dbReference type="EMBL" id="OKL64510.1"/>
    </source>
</evidence>
<keyword evidence="3" id="KW-1185">Reference proteome</keyword>
<sequence length="547" mass="61912">MASTAQKIDSDYRVAKSLPFELRQHCAIYFEEKLYSQALSLLLNLLTCGTTIHAPALVPAPQHLALAATILVHPSTTTQAKSKEEADAAGAALQLLRLTLELVGPISAKFDIAFTFKHFSSSRHGGQWRSEETTTSGFGFDDDETPLNLDVARSKSLWSRAEDFWHIVGWAFNCSVLYPRRWERWQTWLDFMCLAMEVDWMQRESAINADREGDLETVMKESLVWKFISTSHAGNGRDRRMLRAIFADGSGTSLTEFREVFKNELKELNQEDKTPSAKRRTEVNIDEDEYGDYLSEGEDDSDAPDKYTRTRAKRARVGTRASDPTVAETEAETKDLTDGDKLREEIAASGGFQSLALRQRLLALLSRVSNAMPKTFMNLDALYILYVENIRHLPLPVFQAFVSPTILPWFQPHAQSTLCEALLWRMRETSGPDSSDDYLNQKKLQECYLPYAASTASAVDNAKLSILLESLIVLLANNDLLRNTPILREAVITGNTRRIVKAEAEIRRNKASRELEDEEWTWLVESADRLLYLVQELLPMEGLSNDE</sequence>
<feature type="region of interest" description="Disordered" evidence="1">
    <location>
        <begin position="268"/>
        <end position="338"/>
    </location>
</feature>
<dbReference type="RefSeq" id="XP_020124631.1">
    <property type="nucleotide sequence ID" value="XM_020260270.1"/>
</dbReference>
<feature type="compositionally biased region" description="Acidic residues" evidence="1">
    <location>
        <begin position="284"/>
        <end position="302"/>
    </location>
</feature>
<organism evidence="2 3">
    <name type="scientific">Talaromyces atroroseus</name>
    <dbReference type="NCBI Taxonomy" id="1441469"/>
    <lineage>
        <taxon>Eukaryota</taxon>
        <taxon>Fungi</taxon>
        <taxon>Dikarya</taxon>
        <taxon>Ascomycota</taxon>
        <taxon>Pezizomycotina</taxon>
        <taxon>Eurotiomycetes</taxon>
        <taxon>Eurotiomycetidae</taxon>
        <taxon>Eurotiales</taxon>
        <taxon>Trichocomaceae</taxon>
        <taxon>Talaromyces</taxon>
        <taxon>Talaromyces sect. Trachyspermi</taxon>
    </lineage>
</organism>
<dbReference type="OrthoDB" id="5411773at2759"/>
<accession>A0A225AU98</accession>
<evidence type="ECO:0000313" key="3">
    <source>
        <dbReference type="Proteomes" id="UP000214365"/>
    </source>
</evidence>
<reference evidence="2 3" key="1">
    <citation type="submission" date="2015-06" db="EMBL/GenBank/DDBJ databases">
        <title>Talaromyces atroroseus IBT 11181 draft genome.</title>
        <authorList>
            <person name="Rasmussen K.B."/>
            <person name="Rasmussen S."/>
            <person name="Petersen B."/>
            <person name="Sicheritz-Ponten T."/>
            <person name="Mortensen U.H."/>
            <person name="Thrane U."/>
        </authorList>
    </citation>
    <scope>NUCLEOTIDE SEQUENCE [LARGE SCALE GENOMIC DNA]</scope>
    <source>
        <strain evidence="2 3">IBT 11181</strain>
    </source>
</reference>